<sequence>MTQQAPDNSARIEKMNQLIADALQPEQLEIIDDSHKHIGHAGAKGGLGHFTVVIKSDALEGKRMIQQHRMIYDALGDMMQTDIHALAIKVIK</sequence>
<dbReference type="PANTHER" id="PTHR46230">
    <property type="match status" value="1"/>
</dbReference>
<dbReference type="Proteomes" id="UP000034071">
    <property type="component" value="Chromosome"/>
</dbReference>
<evidence type="ECO:0000313" key="3">
    <source>
        <dbReference type="Proteomes" id="UP000034071"/>
    </source>
</evidence>
<dbReference type="HOGENOM" id="CLU_109462_2_1_6"/>
<dbReference type="OrthoDB" id="9801469at2"/>
<dbReference type="InterPro" id="IPR036065">
    <property type="entry name" value="BolA-like_sf"/>
</dbReference>
<comment type="similarity">
    <text evidence="1">Belongs to the BolA/IbaG family.</text>
</comment>
<reference evidence="2 3" key="1">
    <citation type="submission" date="2015-02" db="EMBL/GenBank/DDBJ databases">
        <title>Complete genome sequence of Kangiella geojedonensis strain YCS-5T.</title>
        <authorList>
            <person name="Kim K.M."/>
        </authorList>
    </citation>
    <scope>NUCLEOTIDE SEQUENCE [LARGE SCALE GENOMIC DNA]</scope>
    <source>
        <strain evidence="2 3">YCS-5</strain>
    </source>
</reference>
<protein>
    <submittedName>
        <fullName evidence="2">BolA family protein</fullName>
    </submittedName>
</protein>
<keyword evidence="3" id="KW-1185">Reference proteome</keyword>
<dbReference type="KEGG" id="kge:TQ33_1454"/>
<dbReference type="GO" id="GO:0016226">
    <property type="term" value="P:iron-sulfur cluster assembly"/>
    <property type="evidence" value="ECO:0007669"/>
    <property type="project" value="TreeGrafter"/>
</dbReference>
<evidence type="ECO:0000313" key="2">
    <source>
        <dbReference type="EMBL" id="AKE52402.1"/>
    </source>
</evidence>
<accession>A0A0F6TRE9</accession>
<dbReference type="PATRIC" id="fig|914150.5.peg.1472"/>
<dbReference type="AlphaFoldDB" id="A0A0F6TRE9"/>
<dbReference type="PIRSF" id="PIRSF003113">
    <property type="entry name" value="BolA"/>
    <property type="match status" value="1"/>
</dbReference>
<dbReference type="SUPFAM" id="SSF82657">
    <property type="entry name" value="BolA-like"/>
    <property type="match status" value="1"/>
</dbReference>
<dbReference type="RefSeq" id="WP_046561476.1">
    <property type="nucleotide sequence ID" value="NZ_CP010975.1"/>
</dbReference>
<proteinExistence type="inferred from homology"/>
<name>A0A0F6TRE9_9GAMM</name>
<evidence type="ECO:0000256" key="1">
    <source>
        <dbReference type="RuleBase" id="RU003860"/>
    </source>
</evidence>
<organism evidence="2 3">
    <name type="scientific">Kangiella geojedonensis</name>
    <dbReference type="NCBI Taxonomy" id="914150"/>
    <lineage>
        <taxon>Bacteria</taxon>
        <taxon>Pseudomonadati</taxon>
        <taxon>Pseudomonadota</taxon>
        <taxon>Gammaproteobacteria</taxon>
        <taxon>Kangiellales</taxon>
        <taxon>Kangiellaceae</taxon>
        <taxon>Kangiella</taxon>
    </lineage>
</organism>
<dbReference type="Pfam" id="PF01722">
    <property type="entry name" value="BolA"/>
    <property type="match status" value="1"/>
</dbReference>
<dbReference type="STRING" id="914150.TQ33_1454"/>
<dbReference type="PANTHER" id="PTHR46230:SF7">
    <property type="entry name" value="BOLA-LIKE PROTEIN 1"/>
    <property type="match status" value="1"/>
</dbReference>
<dbReference type="EMBL" id="CP010975">
    <property type="protein sequence ID" value="AKE52402.1"/>
    <property type="molecule type" value="Genomic_DNA"/>
</dbReference>
<dbReference type="InterPro" id="IPR002634">
    <property type="entry name" value="BolA"/>
</dbReference>
<gene>
    <name evidence="2" type="ORF">TQ33_1454</name>
</gene>
<dbReference type="Gene3D" id="3.30.300.90">
    <property type="entry name" value="BolA-like"/>
    <property type="match status" value="1"/>
</dbReference>